<dbReference type="STRING" id="63057.A0A2P5FBW1"/>
<keyword evidence="4" id="KW-0812">Transmembrane</keyword>
<keyword evidence="4" id="KW-0472">Membrane</keyword>
<dbReference type="PANTHER" id="PTHR12097">
    <property type="entry name" value="SPLICING FACTOR 3B, SUBUNIT 1-RELATED"/>
    <property type="match status" value="1"/>
</dbReference>
<reference evidence="7" key="1">
    <citation type="submission" date="2016-06" db="EMBL/GenBank/DDBJ databases">
        <title>Parallel loss of symbiosis genes in relatives of nitrogen-fixing non-legume Parasponia.</title>
        <authorList>
            <person name="Van Velzen R."/>
            <person name="Holmer R."/>
            <person name="Bu F."/>
            <person name="Rutten L."/>
            <person name="Van Zeijl A."/>
            <person name="Liu W."/>
            <person name="Santuari L."/>
            <person name="Cao Q."/>
            <person name="Sharma T."/>
            <person name="Shen D."/>
            <person name="Roswanjaya Y."/>
            <person name="Wardhani T."/>
            <person name="Kalhor M.S."/>
            <person name="Jansen J."/>
            <person name="Van den Hoogen J."/>
            <person name="Gungor B."/>
            <person name="Hartog M."/>
            <person name="Hontelez J."/>
            <person name="Verver J."/>
            <person name="Yang W.-C."/>
            <person name="Schijlen E."/>
            <person name="Repin R."/>
            <person name="Schilthuizen M."/>
            <person name="Schranz E."/>
            <person name="Heidstra R."/>
            <person name="Miyata K."/>
            <person name="Fedorova E."/>
            <person name="Kohlen W."/>
            <person name="Bisseling T."/>
            <person name="Smit S."/>
            <person name="Geurts R."/>
        </authorList>
    </citation>
    <scope>NUCLEOTIDE SEQUENCE [LARGE SCALE GENOMIC DNA]</scope>
    <source>
        <strain evidence="7">cv. RG33-2</strain>
    </source>
</reference>
<feature type="region of interest" description="Disordered" evidence="3">
    <location>
        <begin position="1"/>
        <end position="41"/>
    </location>
</feature>
<organism evidence="6 7">
    <name type="scientific">Trema orientale</name>
    <name type="common">Charcoal tree</name>
    <name type="synonym">Celtis orientalis</name>
    <dbReference type="NCBI Taxonomy" id="63057"/>
    <lineage>
        <taxon>Eukaryota</taxon>
        <taxon>Viridiplantae</taxon>
        <taxon>Streptophyta</taxon>
        <taxon>Embryophyta</taxon>
        <taxon>Tracheophyta</taxon>
        <taxon>Spermatophyta</taxon>
        <taxon>Magnoliopsida</taxon>
        <taxon>eudicotyledons</taxon>
        <taxon>Gunneridae</taxon>
        <taxon>Pentapetalae</taxon>
        <taxon>rosids</taxon>
        <taxon>fabids</taxon>
        <taxon>Rosales</taxon>
        <taxon>Cannabaceae</taxon>
        <taxon>Trema</taxon>
    </lineage>
</organism>
<dbReference type="OrthoDB" id="1741306at2759"/>
<name>A0A2P5FBW1_TREOI</name>
<feature type="transmembrane region" description="Helical" evidence="4">
    <location>
        <begin position="338"/>
        <end position="358"/>
    </location>
</feature>
<evidence type="ECO:0000256" key="2">
    <source>
        <dbReference type="ARBA" id="ARBA00022728"/>
    </source>
</evidence>
<comment type="caution">
    <text evidence="6">The sequence shown here is derived from an EMBL/GenBank/DDBJ whole genome shotgun (WGS) entry which is preliminary data.</text>
</comment>
<gene>
    <name evidence="6" type="ORF">TorRG33x02_088090</name>
</gene>
<dbReference type="Gene3D" id="1.25.10.10">
    <property type="entry name" value="Leucine-rich Repeat Variant"/>
    <property type="match status" value="1"/>
</dbReference>
<evidence type="ECO:0000313" key="7">
    <source>
        <dbReference type="Proteomes" id="UP000237000"/>
    </source>
</evidence>
<evidence type="ECO:0000256" key="1">
    <source>
        <dbReference type="ARBA" id="ARBA00005754"/>
    </source>
</evidence>
<feature type="compositionally biased region" description="Polar residues" evidence="3">
    <location>
        <begin position="23"/>
        <end position="32"/>
    </location>
</feature>
<dbReference type="GO" id="GO:0005681">
    <property type="term" value="C:spliceosomal complex"/>
    <property type="evidence" value="ECO:0007669"/>
    <property type="project" value="UniProtKB-KW"/>
</dbReference>
<keyword evidence="4" id="KW-1133">Transmembrane helix</keyword>
<keyword evidence="2" id="KW-0747">Spliceosome</keyword>
<keyword evidence="2" id="KW-0507">mRNA processing</keyword>
<keyword evidence="7" id="KW-1185">Reference proteome</keyword>
<evidence type="ECO:0000259" key="5">
    <source>
        <dbReference type="Pfam" id="PF08920"/>
    </source>
</evidence>
<dbReference type="InterPro" id="IPR016024">
    <property type="entry name" value="ARM-type_fold"/>
</dbReference>
<evidence type="ECO:0000313" key="6">
    <source>
        <dbReference type="EMBL" id="PON95287.1"/>
    </source>
</evidence>
<dbReference type="AlphaFoldDB" id="A0A2P5FBW1"/>
<feature type="compositionally biased region" description="Basic and acidic residues" evidence="3">
    <location>
        <begin position="7"/>
        <end position="20"/>
    </location>
</feature>
<dbReference type="GO" id="GO:0003729">
    <property type="term" value="F:mRNA binding"/>
    <property type="evidence" value="ECO:0007669"/>
    <property type="project" value="InterPro"/>
</dbReference>
<accession>A0A2P5FBW1</accession>
<dbReference type="GO" id="GO:0000245">
    <property type="term" value="P:spliceosomal complex assembly"/>
    <property type="evidence" value="ECO:0007669"/>
    <property type="project" value="InterPro"/>
</dbReference>
<dbReference type="SUPFAM" id="SSF48371">
    <property type="entry name" value="ARM repeat"/>
    <property type="match status" value="1"/>
</dbReference>
<dbReference type="EMBL" id="JXTC01000045">
    <property type="protein sequence ID" value="PON95287.1"/>
    <property type="molecule type" value="Genomic_DNA"/>
</dbReference>
<feature type="domain" description="Splicing factor 3B subunit 1" evidence="5">
    <location>
        <begin position="54"/>
        <end position="131"/>
    </location>
</feature>
<dbReference type="Proteomes" id="UP000237000">
    <property type="component" value="Unassembled WGS sequence"/>
</dbReference>
<dbReference type="InParanoid" id="A0A2P5FBW1"/>
<evidence type="ECO:0000256" key="3">
    <source>
        <dbReference type="SAM" id="MobiDB-lite"/>
    </source>
</evidence>
<evidence type="ECO:0000256" key="4">
    <source>
        <dbReference type="SAM" id="Phobius"/>
    </source>
</evidence>
<dbReference type="InterPro" id="IPR038737">
    <property type="entry name" value="SF3b_su1-like"/>
</dbReference>
<comment type="similarity">
    <text evidence="1">Belongs to the SF3B1 family.</text>
</comment>
<dbReference type="InterPro" id="IPR015016">
    <property type="entry name" value="SF3b_su1"/>
</dbReference>
<keyword evidence="2" id="KW-0508">mRNA splicing</keyword>
<protein>
    <submittedName>
        <fullName evidence="6">Coatomer beta subunit</fullName>
    </submittedName>
</protein>
<sequence length="364" mass="40699">MASLDPDMAKTQEERKKMEQRLASFNSLTSDTDLYGGNNKDAYVSSIPVTDDDDNLDAMDNEVYNLLRWEKDIEERSRPLTDEELDAMFPEGYKILDPPASYVPIRTPARKLLATPTPMGTPLYAIPEENRGQQFDVPKEALGGLPFMKPEDCQYFGALLNEEDEEELSPDEQKERKIMKLLLRVKTGTPPQRKTALRQLTDKAREFGADYYARVEGREIISNLGKAAGVVASALGIPALLPFLKAVCQSKKSWQAQHTGIKIVRQIAILIGCAVLPHLRSFVEIIEHGLKDENQKVRTITALSLPALAEASAPYGIESFDSVLKPLWKGIRSHRGKVLAAFLKAIGFIIPLMDALYANYYTKE</sequence>
<proteinExistence type="inferred from homology"/>
<dbReference type="InterPro" id="IPR011989">
    <property type="entry name" value="ARM-like"/>
</dbReference>
<dbReference type="Pfam" id="PF08920">
    <property type="entry name" value="SF3b1"/>
    <property type="match status" value="1"/>
</dbReference>